<dbReference type="STRING" id="1769779.AUP74_01866"/>
<sequence length="152" mass="18033">MKTFKQAYEVLKDAEKFHRDIADFYRHLMEKSDDNRTQLLLTHMIEHEERMAKNLANYGEVAQHKVMKTWLQYTHEESVKDFIHGLELSDPPTIKEINAMQRAVDRYFSDLYQAVYGAIESAEVKEVFEDLKQIQDKERITLSMATNSLWDM</sequence>
<gene>
    <name evidence="1" type="ORF">AUP74_01866</name>
</gene>
<reference evidence="2" key="1">
    <citation type="submission" date="2016-01" db="EMBL/GenBank/DDBJ databases">
        <title>Complete genome sequence of Microbulbifer sp. CCB-MM1, a halophile isolated from Matang Mangrove Forest, Perak.</title>
        <authorList>
            <person name="Moh T.H."/>
            <person name="Dinesh B."/>
            <person name="Lau N.-S."/>
            <person name="Go F."/>
            <person name="Alexander Chong S.-C."/>
        </authorList>
    </citation>
    <scope>NUCLEOTIDE SEQUENCE [LARGE SCALE GENOMIC DNA]</scope>
    <source>
        <strain evidence="2">CCB-MM1</strain>
    </source>
</reference>
<keyword evidence="2" id="KW-1185">Reference proteome</keyword>
<organism evidence="1 2">
    <name type="scientific">Microbulbifer aggregans</name>
    <dbReference type="NCBI Taxonomy" id="1769779"/>
    <lineage>
        <taxon>Bacteria</taxon>
        <taxon>Pseudomonadati</taxon>
        <taxon>Pseudomonadota</taxon>
        <taxon>Gammaproteobacteria</taxon>
        <taxon>Cellvibrionales</taxon>
        <taxon>Microbulbiferaceae</taxon>
        <taxon>Microbulbifer</taxon>
    </lineage>
</organism>
<protein>
    <recommendedName>
        <fullName evidence="3">DUF2383 domain-containing protein</fullName>
    </recommendedName>
</protein>
<evidence type="ECO:0000313" key="1">
    <source>
        <dbReference type="EMBL" id="AOS97297.1"/>
    </source>
</evidence>
<dbReference type="KEGG" id="micc:AUP74_01866"/>
<dbReference type="Gene3D" id="1.20.1260.10">
    <property type="match status" value="1"/>
</dbReference>
<proteinExistence type="predicted"/>
<dbReference type="PATRIC" id="fig|1769779.3.peg.1870"/>
<dbReference type="InterPro" id="IPR012347">
    <property type="entry name" value="Ferritin-like"/>
</dbReference>
<dbReference type="AlphaFoldDB" id="A0A1C9W809"/>
<accession>A0A1C9W809</accession>
<dbReference type="OrthoDB" id="5733060at2"/>
<dbReference type="EMBL" id="CP014143">
    <property type="protein sequence ID" value="AOS97297.1"/>
    <property type="molecule type" value="Genomic_DNA"/>
</dbReference>
<name>A0A1C9W809_9GAMM</name>
<evidence type="ECO:0008006" key="3">
    <source>
        <dbReference type="Google" id="ProtNLM"/>
    </source>
</evidence>
<dbReference type="RefSeq" id="WP_069947325.1">
    <property type="nucleotide sequence ID" value="NZ_CP014143.1"/>
</dbReference>
<dbReference type="Proteomes" id="UP000095672">
    <property type="component" value="Chromosome"/>
</dbReference>
<evidence type="ECO:0000313" key="2">
    <source>
        <dbReference type="Proteomes" id="UP000095672"/>
    </source>
</evidence>